<accession>A0ABR7YAP4</accession>
<proteinExistence type="predicted"/>
<gene>
    <name evidence="1" type="ORF">H8B04_02165</name>
</gene>
<name>A0ABR7YAP4_9SPHI</name>
<reference evidence="1 2" key="1">
    <citation type="submission" date="2020-08" db="EMBL/GenBank/DDBJ databases">
        <title>Sphingobacterium sp. DN04309 isolated from aquaculture water.</title>
        <authorList>
            <person name="Zhang M."/>
        </authorList>
    </citation>
    <scope>NUCLEOTIDE SEQUENCE [LARGE SCALE GENOMIC DNA]</scope>
    <source>
        <strain evidence="1 2">DN04309</strain>
    </source>
</reference>
<sequence>MSDIITVRKDVGRPVAPFLVEVMQEKIGNLIFWNLSAENANVAIGYNVCRKIGVGNYEKLNSVLLPINMNSYRDSIEVGSLPITYKITAENIQGIESEFSNE</sequence>
<protein>
    <submittedName>
        <fullName evidence="1">Uncharacterized protein</fullName>
    </submittedName>
</protein>
<comment type="caution">
    <text evidence="1">The sequence shown here is derived from an EMBL/GenBank/DDBJ whole genome shotgun (WGS) entry which is preliminary data.</text>
</comment>
<dbReference type="EMBL" id="JACOIJ010000002">
    <property type="protein sequence ID" value="MBD1428380.1"/>
    <property type="molecule type" value="Genomic_DNA"/>
</dbReference>
<evidence type="ECO:0000313" key="1">
    <source>
        <dbReference type="EMBL" id="MBD1428380.1"/>
    </source>
</evidence>
<dbReference type="InterPro" id="IPR013783">
    <property type="entry name" value="Ig-like_fold"/>
</dbReference>
<evidence type="ECO:0000313" key="2">
    <source>
        <dbReference type="Proteomes" id="UP000651271"/>
    </source>
</evidence>
<organism evidence="1 2">
    <name type="scientific">Sphingobacterium litopenaei</name>
    <dbReference type="NCBI Taxonomy" id="2763500"/>
    <lineage>
        <taxon>Bacteria</taxon>
        <taxon>Pseudomonadati</taxon>
        <taxon>Bacteroidota</taxon>
        <taxon>Sphingobacteriia</taxon>
        <taxon>Sphingobacteriales</taxon>
        <taxon>Sphingobacteriaceae</taxon>
        <taxon>Sphingobacterium</taxon>
    </lineage>
</organism>
<dbReference type="RefSeq" id="WP_190301288.1">
    <property type="nucleotide sequence ID" value="NZ_JACOIJ010000002.1"/>
</dbReference>
<dbReference type="Gene3D" id="2.60.40.10">
    <property type="entry name" value="Immunoglobulins"/>
    <property type="match status" value="1"/>
</dbReference>
<keyword evidence="2" id="KW-1185">Reference proteome</keyword>
<dbReference type="Proteomes" id="UP000651271">
    <property type="component" value="Unassembled WGS sequence"/>
</dbReference>